<dbReference type="RefSeq" id="WP_209337838.1">
    <property type="nucleotide sequence ID" value="NZ_JAGIQL010000002.1"/>
</dbReference>
<dbReference type="Proteomes" id="UP000670475">
    <property type="component" value="Unassembled WGS sequence"/>
</dbReference>
<reference evidence="1" key="1">
    <citation type="submission" date="2021-03" db="EMBL/GenBank/DDBJ databases">
        <title>Whole genome sequence of Streptomyces bomunensis MMS17-BM035.</title>
        <authorList>
            <person name="Lee J.H."/>
        </authorList>
    </citation>
    <scope>NUCLEOTIDE SEQUENCE</scope>
    <source>
        <strain evidence="1">MMS17-BM035</strain>
    </source>
</reference>
<dbReference type="InterPro" id="IPR008323">
    <property type="entry name" value="UCP033563"/>
</dbReference>
<dbReference type="AlphaFoldDB" id="A0A940RVF8"/>
<dbReference type="PANTHER" id="PTHR36454">
    <property type="entry name" value="LMO2823 PROTEIN"/>
    <property type="match status" value="1"/>
</dbReference>
<evidence type="ECO:0000313" key="1">
    <source>
        <dbReference type="EMBL" id="MBP0456053.1"/>
    </source>
</evidence>
<protein>
    <submittedName>
        <fullName evidence="1">DUF1015 domain-containing protein</fullName>
    </submittedName>
</protein>
<dbReference type="Pfam" id="PF06245">
    <property type="entry name" value="DUF1015"/>
    <property type="match status" value="1"/>
</dbReference>
<dbReference type="EMBL" id="JAGIQL010000002">
    <property type="protein sequence ID" value="MBP0456053.1"/>
    <property type="molecule type" value="Genomic_DNA"/>
</dbReference>
<keyword evidence="2" id="KW-1185">Reference proteome</keyword>
<name>A0A940RVF8_9ACTN</name>
<comment type="caution">
    <text evidence="1">The sequence shown here is derived from an EMBL/GenBank/DDBJ whole genome shotgun (WGS) entry which is preliminary data.</text>
</comment>
<evidence type="ECO:0000313" key="2">
    <source>
        <dbReference type="Proteomes" id="UP000670475"/>
    </source>
</evidence>
<accession>A0A940RVF8</accession>
<dbReference type="PANTHER" id="PTHR36454:SF1">
    <property type="entry name" value="DUF1015 DOMAIN-CONTAINING PROTEIN"/>
    <property type="match status" value="1"/>
</dbReference>
<proteinExistence type="predicted"/>
<organism evidence="1 2">
    <name type="scientific">Streptomyces montanisoli</name>
    <dbReference type="NCBI Taxonomy" id="2798581"/>
    <lineage>
        <taxon>Bacteria</taxon>
        <taxon>Bacillati</taxon>
        <taxon>Actinomycetota</taxon>
        <taxon>Actinomycetes</taxon>
        <taxon>Kitasatosporales</taxon>
        <taxon>Streptomycetaceae</taxon>
        <taxon>Streptomyces</taxon>
    </lineage>
</organism>
<gene>
    <name evidence="1" type="ORF">JFN87_00860</name>
</gene>
<sequence length="407" mass="43841">MSLPGLPAHTPVPLRPFRGVRYAPTLPGTLSSVVSPPFDEIGPAQARALRCRPHHIARLLHDRDPLAAADQLTRWLQRGVLRRDPRPALYVYEQHAGRRRVQRGLIGELDWAGHTPGPVLPHEDVDAHLVVQRASMLRALRAQLEPLLLTHRTADGTGTQAADRLTQRPPTATVRIGTMTHRLWACTDPDEQTALTVGLAGRRFLMADGHHRHAACLRLHEQEEDPSPWRHALALLVDSTNLPLRLTAIHRVIPGLEVDKAAAAAADIARVRPLPAGAFWPAPGEVVIAGAGRAWAVTEPDPTALQGALAGCPPQWQQLPTAVADRLLLAHAWSVSDLGCAVQYVHDAEQAIAAVAANGSGTAVLLPSITEDTVRGFATAGVCLPRKTTSFWPKPAAGLVLRVPECG</sequence>